<dbReference type="AlphaFoldDB" id="D5GMZ7"/>
<feature type="compositionally biased region" description="Basic and acidic residues" evidence="1">
    <location>
        <begin position="135"/>
        <end position="153"/>
    </location>
</feature>
<feature type="compositionally biased region" description="Polar residues" evidence="1">
    <location>
        <begin position="202"/>
        <end position="221"/>
    </location>
</feature>
<evidence type="ECO:0000313" key="3">
    <source>
        <dbReference type="Proteomes" id="UP000006911"/>
    </source>
</evidence>
<dbReference type="GeneID" id="9183478"/>
<feature type="compositionally biased region" description="Low complexity" evidence="1">
    <location>
        <begin position="155"/>
        <end position="173"/>
    </location>
</feature>
<accession>D5GMZ7</accession>
<dbReference type="RefSeq" id="XP_002841719.1">
    <property type="nucleotide sequence ID" value="XM_002841673.1"/>
</dbReference>
<feature type="region of interest" description="Disordered" evidence="1">
    <location>
        <begin position="281"/>
        <end position="363"/>
    </location>
</feature>
<feature type="region of interest" description="Disordered" evidence="1">
    <location>
        <begin position="135"/>
        <end position="269"/>
    </location>
</feature>
<dbReference type="InParanoid" id="D5GMZ7"/>
<protein>
    <submittedName>
        <fullName evidence="2">(Perigord truffle) hypothetical protein</fullName>
    </submittedName>
</protein>
<proteinExistence type="predicted"/>
<organism evidence="2 3">
    <name type="scientific">Tuber melanosporum (strain Mel28)</name>
    <name type="common">Perigord black truffle</name>
    <dbReference type="NCBI Taxonomy" id="656061"/>
    <lineage>
        <taxon>Eukaryota</taxon>
        <taxon>Fungi</taxon>
        <taxon>Dikarya</taxon>
        <taxon>Ascomycota</taxon>
        <taxon>Pezizomycotina</taxon>
        <taxon>Pezizomycetes</taxon>
        <taxon>Pezizales</taxon>
        <taxon>Tuberaceae</taxon>
        <taxon>Tuber</taxon>
    </lineage>
</organism>
<evidence type="ECO:0000256" key="1">
    <source>
        <dbReference type="SAM" id="MobiDB-lite"/>
    </source>
</evidence>
<reference evidence="2 3" key="1">
    <citation type="journal article" date="2010" name="Nature">
        <title>Perigord black truffle genome uncovers evolutionary origins and mechanisms of symbiosis.</title>
        <authorList>
            <person name="Martin F."/>
            <person name="Kohler A."/>
            <person name="Murat C."/>
            <person name="Balestrini R."/>
            <person name="Coutinho P.M."/>
            <person name="Jaillon O."/>
            <person name="Montanini B."/>
            <person name="Morin E."/>
            <person name="Noel B."/>
            <person name="Percudani R."/>
            <person name="Porcel B."/>
            <person name="Rubini A."/>
            <person name="Amicucci A."/>
            <person name="Amselem J."/>
            <person name="Anthouard V."/>
            <person name="Arcioni S."/>
            <person name="Artiguenave F."/>
            <person name="Aury J.M."/>
            <person name="Ballario P."/>
            <person name="Bolchi A."/>
            <person name="Brenna A."/>
            <person name="Brun A."/>
            <person name="Buee M."/>
            <person name="Cantarel B."/>
            <person name="Chevalier G."/>
            <person name="Couloux A."/>
            <person name="Da Silva C."/>
            <person name="Denoeud F."/>
            <person name="Duplessis S."/>
            <person name="Ghignone S."/>
            <person name="Hilselberger B."/>
            <person name="Iotti M."/>
            <person name="Marcais B."/>
            <person name="Mello A."/>
            <person name="Miranda M."/>
            <person name="Pacioni G."/>
            <person name="Quesneville H."/>
            <person name="Riccioni C."/>
            <person name="Ruotolo R."/>
            <person name="Splivallo R."/>
            <person name="Stocchi V."/>
            <person name="Tisserant E."/>
            <person name="Viscomi A.R."/>
            <person name="Zambonelli A."/>
            <person name="Zampieri E."/>
            <person name="Henrissat B."/>
            <person name="Lebrun M.H."/>
            <person name="Paolocci F."/>
            <person name="Bonfante P."/>
            <person name="Ottonello S."/>
            <person name="Wincker P."/>
        </authorList>
    </citation>
    <scope>NUCLEOTIDE SEQUENCE [LARGE SCALE GENOMIC DNA]</scope>
    <source>
        <strain evidence="2 3">Mel28</strain>
    </source>
</reference>
<feature type="compositionally biased region" description="Basic and acidic residues" evidence="1">
    <location>
        <begin position="222"/>
        <end position="252"/>
    </location>
</feature>
<dbReference type="HOGENOM" id="CLU_763312_0_0_1"/>
<dbReference type="EMBL" id="FN430361">
    <property type="protein sequence ID" value="CAZ85910.1"/>
    <property type="molecule type" value="Genomic_DNA"/>
</dbReference>
<gene>
    <name evidence="2" type="ORF">GSTUM_00011046001</name>
</gene>
<sequence length="363" mass="39543">MVSPRTPVMKRYGPSKSAGTRTDLIHKRFEPGLIGAGFITNGEEVFGGYMRGHEIGGNGFDTEPEEGEIISDEVLMQRAPAAFRRAESRRDGAVEMEEREWQVWNRHQAMEREIEKRVIEREREREIQREIEIDRQRQLDQRRPSPARSERIHRSPSASRTRSGSGGTRNRSGSGTGGYGLGVANMGEPGFPGDSSFAPAGYSSSANSSPKISHSSATSSLRLDRPYSRQARDSRMIASSDIEHHMPPRYARDINPSYTSLPSASAAHPRVTVPLCSTISSSPYRANLSPSPSFVEPASTTSPYRRSSSLNRNVGSTASFPPGASYHPGMHPSIPGGSGWAGSDREDSSSGGGGGRSRVRRGL</sequence>
<keyword evidence="3" id="KW-1185">Reference proteome</keyword>
<feature type="compositionally biased region" description="Polar residues" evidence="1">
    <location>
        <begin position="281"/>
        <end position="319"/>
    </location>
</feature>
<evidence type="ECO:0000313" key="2">
    <source>
        <dbReference type="EMBL" id="CAZ85910.1"/>
    </source>
</evidence>
<dbReference type="KEGG" id="tml:GSTUM_00011046001"/>
<name>D5GMZ7_TUBMM</name>
<dbReference type="Proteomes" id="UP000006911">
    <property type="component" value="Unassembled WGS sequence"/>
</dbReference>